<dbReference type="GO" id="GO:0016787">
    <property type="term" value="F:hydrolase activity"/>
    <property type="evidence" value="ECO:0007669"/>
    <property type="project" value="UniProtKB-KW"/>
</dbReference>
<evidence type="ECO:0000313" key="7">
    <source>
        <dbReference type="Proteomes" id="UP000018417"/>
    </source>
</evidence>
<accession>N9DXV8</accession>
<evidence type="ECO:0000313" key="6">
    <source>
        <dbReference type="EMBL" id="ENW02772.1"/>
    </source>
</evidence>
<evidence type="ECO:0000256" key="4">
    <source>
        <dbReference type="ARBA" id="ARBA00022833"/>
    </source>
</evidence>
<dbReference type="CDD" id="cd07742">
    <property type="entry name" value="metallo-hydrolase-like_MBL-fold"/>
    <property type="match status" value="1"/>
</dbReference>
<protein>
    <recommendedName>
        <fullName evidence="5">Metallo-beta-lactamase domain-containing protein</fullName>
    </recommendedName>
</protein>
<keyword evidence="2" id="KW-0479">Metal-binding</keyword>
<dbReference type="InterPro" id="IPR051013">
    <property type="entry name" value="MBL_superfamily_lactonases"/>
</dbReference>
<dbReference type="PATRIC" id="fig|1217649.3.peg.2867"/>
<keyword evidence="3" id="KW-0378">Hydrolase</keyword>
<dbReference type="Pfam" id="PF00753">
    <property type="entry name" value="Lactamase_B"/>
    <property type="match status" value="1"/>
</dbReference>
<dbReference type="InterPro" id="IPR001279">
    <property type="entry name" value="Metallo-B-lactamas"/>
</dbReference>
<dbReference type="Gene3D" id="3.60.15.10">
    <property type="entry name" value="Ribonuclease Z/Hydroxyacylglutathione hydrolase-like"/>
    <property type="match status" value="1"/>
</dbReference>
<evidence type="ECO:0000256" key="2">
    <source>
        <dbReference type="ARBA" id="ARBA00022723"/>
    </source>
</evidence>
<feature type="domain" description="Metallo-beta-lactamase" evidence="5">
    <location>
        <begin position="57"/>
        <end position="286"/>
    </location>
</feature>
<dbReference type="AlphaFoldDB" id="N9DXV8"/>
<name>N9DXV8_9GAMM</name>
<evidence type="ECO:0000259" key="5">
    <source>
        <dbReference type="SMART" id="SM00849"/>
    </source>
</evidence>
<dbReference type="HOGENOM" id="CLU_030571_3_0_6"/>
<gene>
    <name evidence="6" type="ORF">F934_02946</name>
</gene>
<keyword evidence="4" id="KW-0862">Zinc</keyword>
<dbReference type="SMART" id="SM00849">
    <property type="entry name" value="Lactamase_B"/>
    <property type="match status" value="1"/>
</dbReference>
<organism evidence="6 7">
    <name type="scientific">Acinetobacter beijerinckii ANC 3835</name>
    <dbReference type="NCBI Taxonomy" id="1217649"/>
    <lineage>
        <taxon>Bacteria</taxon>
        <taxon>Pseudomonadati</taxon>
        <taxon>Pseudomonadota</taxon>
        <taxon>Gammaproteobacteria</taxon>
        <taxon>Moraxellales</taxon>
        <taxon>Moraxellaceae</taxon>
        <taxon>Acinetobacter</taxon>
    </lineage>
</organism>
<sequence>MFKNFFGIFESIGYKNISILRHNKNIMIYNVHHLHCGSFCPVCAPLFGQKGWKAHLVCHCLLIETDRGLVLIDTGLGIQDYLHTEQRLGKLLTRFGQFESNLKLSAIQQIQKLGFNPIDVKHIFLTHLDFDHAGGISDFPHATVHVLASEYNATQSLSGKAKLRYKTEQFKQHRYWSFAEHCDGESWFNLEKVKGLPFFNDEILMIPLLGHTQGHCGIAIKKQDGWILFCGDAYFSHLELNQKNKLRALDLTERLLAENNQQRLHNLKRLQYLAQHESSIELICAHDPVEFNRYQ</sequence>
<dbReference type="InterPro" id="IPR036866">
    <property type="entry name" value="RibonucZ/Hydroxyglut_hydro"/>
</dbReference>
<dbReference type="SUPFAM" id="SSF56281">
    <property type="entry name" value="Metallo-hydrolase/oxidoreductase"/>
    <property type="match status" value="1"/>
</dbReference>
<dbReference type="GO" id="GO:0046872">
    <property type="term" value="F:metal ion binding"/>
    <property type="evidence" value="ECO:0007669"/>
    <property type="project" value="UniProtKB-KW"/>
</dbReference>
<dbReference type="EMBL" id="APQK01000017">
    <property type="protein sequence ID" value="ENW02772.1"/>
    <property type="molecule type" value="Genomic_DNA"/>
</dbReference>
<reference evidence="6 7" key="1">
    <citation type="submission" date="2013-02" db="EMBL/GenBank/DDBJ databases">
        <title>The Genome Sequence of Acinetobacter beijerinckii ANC 3835.</title>
        <authorList>
            <consortium name="The Broad Institute Genome Sequencing Platform"/>
            <consortium name="The Broad Institute Genome Sequencing Center for Infectious Disease"/>
            <person name="Cerqueira G."/>
            <person name="Feldgarden M."/>
            <person name="Courvalin P."/>
            <person name="Perichon B."/>
            <person name="Grillot-Courvalin C."/>
            <person name="Clermont D."/>
            <person name="Rocha E."/>
            <person name="Yoon E.-J."/>
            <person name="Nemec A."/>
            <person name="Walker B."/>
            <person name="Young S.K."/>
            <person name="Zeng Q."/>
            <person name="Gargeya S."/>
            <person name="Fitzgerald M."/>
            <person name="Haas B."/>
            <person name="Abouelleil A."/>
            <person name="Alvarado L."/>
            <person name="Arachchi H.M."/>
            <person name="Berlin A.M."/>
            <person name="Chapman S.B."/>
            <person name="Dewar J."/>
            <person name="Goldberg J."/>
            <person name="Griggs A."/>
            <person name="Gujja S."/>
            <person name="Hansen M."/>
            <person name="Howarth C."/>
            <person name="Imamovic A."/>
            <person name="Larimer J."/>
            <person name="McCowan C."/>
            <person name="Murphy C."/>
            <person name="Neiman D."/>
            <person name="Pearson M."/>
            <person name="Priest M."/>
            <person name="Roberts A."/>
            <person name="Saif S."/>
            <person name="Shea T."/>
            <person name="Sisk P."/>
            <person name="Sykes S."/>
            <person name="Wortman J."/>
            <person name="Nusbaum C."/>
            <person name="Birren B."/>
        </authorList>
    </citation>
    <scope>NUCLEOTIDE SEQUENCE [LARGE SCALE GENOMIC DNA]</scope>
    <source>
        <strain evidence="6 7">ANC 3835</strain>
    </source>
</reference>
<evidence type="ECO:0000256" key="3">
    <source>
        <dbReference type="ARBA" id="ARBA00022801"/>
    </source>
</evidence>
<dbReference type="PANTHER" id="PTHR42978:SF3">
    <property type="entry name" value="BLR3078 PROTEIN"/>
    <property type="match status" value="1"/>
</dbReference>
<proteinExistence type="inferred from homology"/>
<dbReference type="Proteomes" id="UP000018417">
    <property type="component" value="Unassembled WGS sequence"/>
</dbReference>
<comment type="similarity">
    <text evidence="1">Belongs to the metallo-beta-lactamase superfamily.</text>
</comment>
<comment type="caution">
    <text evidence="6">The sequence shown here is derived from an EMBL/GenBank/DDBJ whole genome shotgun (WGS) entry which is preliminary data.</text>
</comment>
<evidence type="ECO:0000256" key="1">
    <source>
        <dbReference type="ARBA" id="ARBA00007749"/>
    </source>
</evidence>
<dbReference type="PANTHER" id="PTHR42978">
    <property type="entry name" value="QUORUM-QUENCHING LACTONASE YTNP-RELATED-RELATED"/>
    <property type="match status" value="1"/>
</dbReference>